<accession>A0AAW2G7W0</accession>
<protein>
    <recommendedName>
        <fullName evidence="3">Ribosomal protein S14</fullName>
    </recommendedName>
</protein>
<dbReference type="AlphaFoldDB" id="A0AAW2G7W0"/>
<evidence type="ECO:0008006" key="3">
    <source>
        <dbReference type="Google" id="ProtNLM"/>
    </source>
</evidence>
<comment type="caution">
    <text evidence="1">The sequence shown here is derived from an EMBL/GenBank/DDBJ whole genome shotgun (WGS) entry which is preliminary data.</text>
</comment>
<evidence type="ECO:0000313" key="2">
    <source>
        <dbReference type="Proteomes" id="UP001430953"/>
    </source>
</evidence>
<name>A0AAW2G7W0_9HYME</name>
<proteinExistence type="predicted"/>
<dbReference type="Proteomes" id="UP001430953">
    <property type="component" value="Unassembled WGS sequence"/>
</dbReference>
<sequence>MSRRANKPLENARRRYQRKLHCSLINSIIRDAIAERDVTAKFACVLHL</sequence>
<evidence type="ECO:0000313" key="1">
    <source>
        <dbReference type="EMBL" id="KAL0122617.1"/>
    </source>
</evidence>
<reference evidence="1 2" key="1">
    <citation type="submission" date="2023-03" db="EMBL/GenBank/DDBJ databases">
        <title>High recombination rates correlate with genetic variation in Cardiocondyla obscurior ants.</title>
        <authorList>
            <person name="Errbii M."/>
        </authorList>
    </citation>
    <scope>NUCLEOTIDE SEQUENCE [LARGE SCALE GENOMIC DNA]</scope>
    <source>
        <strain evidence="1">Alpha-2009</strain>
        <tissue evidence="1">Whole body</tissue>
    </source>
</reference>
<gene>
    <name evidence="1" type="ORF">PUN28_007374</name>
</gene>
<dbReference type="EMBL" id="JADYXP020000006">
    <property type="protein sequence ID" value="KAL0122617.1"/>
    <property type="molecule type" value="Genomic_DNA"/>
</dbReference>
<keyword evidence="2" id="KW-1185">Reference proteome</keyword>
<organism evidence="1 2">
    <name type="scientific">Cardiocondyla obscurior</name>
    <dbReference type="NCBI Taxonomy" id="286306"/>
    <lineage>
        <taxon>Eukaryota</taxon>
        <taxon>Metazoa</taxon>
        <taxon>Ecdysozoa</taxon>
        <taxon>Arthropoda</taxon>
        <taxon>Hexapoda</taxon>
        <taxon>Insecta</taxon>
        <taxon>Pterygota</taxon>
        <taxon>Neoptera</taxon>
        <taxon>Endopterygota</taxon>
        <taxon>Hymenoptera</taxon>
        <taxon>Apocrita</taxon>
        <taxon>Aculeata</taxon>
        <taxon>Formicoidea</taxon>
        <taxon>Formicidae</taxon>
        <taxon>Myrmicinae</taxon>
        <taxon>Cardiocondyla</taxon>
    </lineage>
</organism>